<protein>
    <submittedName>
        <fullName evidence="2">Uncharacterized protein</fullName>
    </submittedName>
</protein>
<dbReference type="EMBL" id="HBGA01099774">
    <property type="protein sequence ID" value="CAD9026109.1"/>
    <property type="molecule type" value="Transcribed_RNA"/>
</dbReference>
<reference evidence="2" key="1">
    <citation type="submission" date="2021-01" db="EMBL/GenBank/DDBJ databases">
        <authorList>
            <person name="Corre E."/>
            <person name="Pelletier E."/>
            <person name="Niang G."/>
            <person name="Scheremetjew M."/>
            <person name="Finn R."/>
            <person name="Kale V."/>
            <person name="Holt S."/>
            <person name="Cochrane G."/>
            <person name="Meng A."/>
            <person name="Brown T."/>
            <person name="Cohen L."/>
        </authorList>
    </citation>
    <scope>NUCLEOTIDE SEQUENCE</scope>
    <source>
        <strain evidence="2">NIES-381</strain>
    </source>
</reference>
<sequence length="273" mass="30779">MADSDLFPNIYLHASDRSALDENHPDRMSLIRRALYQTRLIQKPAKSDKFGIAKHDYLEDILRVSVGSAGLAWIACLFKGGHATRGSLIWTTPQWANRLLFQVRMIRYYSKFWAAGAAYFTTYNFLTGYLGWPTTQYGKFNPEASTVAAAPLGFLWALASQSPNRALAGRPGSLFGRSVLCTIGACGLAYFWAKFTYHGNDRMKEPFEPTTDSYVYQFRTNQPGPDVVNKIPYLPFYKEAKAYPMSGVKNPLYDPEAVAKVQAETRRVVDEHC</sequence>
<gene>
    <name evidence="2" type="ORF">EGYM00392_LOCUS37239</name>
</gene>
<feature type="transmembrane region" description="Helical" evidence="1">
    <location>
        <begin position="174"/>
        <end position="193"/>
    </location>
</feature>
<proteinExistence type="predicted"/>
<organism evidence="2">
    <name type="scientific">Eutreptiella gymnastica</name>
    <dbReference type="NCBI Taxonomy" id="73025"/>
    <lineage>
        <taxon>Eukaryota</taxon>
        <taxon>Discoba</taxon>
        <taxon>Euglenozoa</taxon>
        <taxon>Euglenida</taxon>
        <taxon>Spirocuta</taxon>
        <taxon>Euglenophyceae</taxon>
        <taxon>Eutreptiales</taxon>
        <taxon>Eutreptiaceae</taxon>
        <taxon>Eutreptiella</taxon>
    </lineage>
</organism>
<name>A0A7S1IXK6_9EUGL</name>
<evidence type="ECO:0000256" key="1">
    <source>
        <dbReference type="SAM" id="Phobius"/>
    </source>
</evidence>
<accession>A0A7S1IXK6</accession>
<keyword evidence="1" id="KW-0812">Transmembrane</keyword>
<evidence type="ECO:0000313" key="2">
    <source>
        <dbReference type="EMBL" id="CAD9026109.1"/>
    </source>
</evidence>
<keyword evidence="1" id="KW-1133">Transmembrane helix</keyword>
<feature type="transmembrane region" description="Helical" evidence="1">
    <location>
        <begin position="112"/>
        <end position="132"/>
    </location>
</feature>
<dbReference type="AlphaFoldDB" id="A0A7S1IXK6"/>
<keyword evidence="1" id="KW-0472">Membrane</keyword>